<dbReference type="Proteomes" id="UP000540519">
    <property type="component" value="Unassembled WGS sequence"/>
</dbReference>
<keyword evidence="4" id="KW-1185">Reference proteome</keyword>
<dbReference type="InterPro" id="IPR006860">
    <property type="entry name" value="FecR"/>
</dbReference>
<organism evidence="3 4">
    <name type="scientific">Zobellia amurskyensis</name>
    <dbReference type="NCBI Taxonomy" id="248905"/>
    <lineage>
        <taxon>Bacteria</taxon>
        <taxon>Pseudomonadati</taxon>
        <taxon>Bacteroidota</taxon>
        <taxon>Flavobacteriia</taxon>
        <taxon>Flavobacteriales</taxon>
        <taxon>Flavobacteriaceae</taxon>
        <taxon>Zobellia</taxon>
    </lineage>
</organism>
<dbReference type="Pfam" id="PF16344">
    <property type="entry name" value="FecR_C"/>
    <property type="match status" value="1"/>
</dbReference>
<dbReference type="PIRSF" id="PIRSF018266">
    <property type="entry name" value="FecR"/>
    <property type="match status" value="1"/>
</dbReference>
<comment type="caution">
    <text evidence="3">The sequence shown here is derived from an EMBL/GenBank/DDBJ whole genome shotgun (WGS) entry which is preliminary data.</text>
</comment>
<evidence type="ECO:0000313" key="3">
    <source>
        <dbReference type="EMBL" id="MUH37842.1"/>
    </source>
</evidence>
<name>A0A7X2ZWU0_9FLAO</name>
<feature type="domain" description="Protein FecR C-terminal" evidence="2">
    <location>
        <begin position="315"/>
        <end position="383"/>
    </location>
</feature>
<dbReference type="RefSeq" id="WP_155601035.1">
    <property type="nucleotide sequence ID" value="NZ_RCNR01000054.1"/>
</dbReference>
<reference evidence="3 4" key="1">
    <citation type="journal article" date="2019" name="Mar. Drugs">
        <title>Comparative Genomics and CAZyme Genome Repertoires of Marine Zobellia amurskyensis KMM 3526(T) and Zobellia laminariae KMM 3676(T).</title>
        <authorList>
            <person name="Chernysheva N."/>
            <person name="Bystritskaya E."/>
            <person name="Stenkova A."/>
            <person name="Golovkin I."/>
            <person name="Nedashkovskaya O."/>
            <person name="Isaeva M."/>
        </authorList>
    </citation>
    <scope>NUCLEOTIDE SEQUENCE [LARGE SCALE GENOMIC DNA]</scope>
    <source>
        <strain evidence="3 4">KMM 3526</strain>
    </source>
</reference>
<dbReference type="Pfam" id="PF04773">
    <property type="entry name" value="FecR"/>
    <property type="match status" value="1"/>
</dbReference>
<dbReference type="OrthoDB" id="651134at2"/>
<dbReference type="FunFam" id="2.60.120.1440:FF:000001">
    <property type="entry name" value="Putative anti-sigma factor"/>
    <property type="match status" value="1"/>
</dbReference>
<sequence>MILPETENRILKYLTNEASIDDLDFLSDWILVKENELLFEAYVKVYFETMLAMNEPDTDKIKKKLLQEIKRDKRKTFSLTLQKTLKYAAVGLLFLTIGYLYQIDFFNKKDSEVLVPNEEQITVTMGNGTIESLDPNRKRNVKDSDGNVVGSQDKGRLVYTGTNSSSKELVYNTLNVPYGKRFDVVLSDGTHVFLNSGTTLRYPVTFKEDMDRAVFLKGEAYFDVTKDENNPFVVHADQMEVKVLGTKFNVSHYAEDASINTVLVEGAVELYAKEGQSEEAVILKPGFKAELNKSSTQISLEKVNTRVYTAWVQGKLIFRNSSFREIRQTLERKYNISIRNTNKDLDEQLFDATFDIESIDEILQSFSKSYAITYKIIENEVIIE</sequence>
<dbReference type="InterPro" id="IPR012373">
    <property type="entry name" value="Ferrdict_sens_TM"/>
</dbReference>
<dbReference type="Gene3D" id="2.60.120.1440">
    <property type="match status" value="1"/>
</dbReference>
<dbReference type="PANTHER" id="PTHR30273">
    <property type="entry name" value="PERIPLASMIC SIGNAL SENSOR AND SIGMA FACTOR ACTIVATOR FECR-RELATED"/>
    <property type="match status" value="1"/>
</dbReference>
<dbReference type="Gene3D" id="3.55.50.30">
    <property type="match status" value="1"/>
</dbReference>
<gene>
    <name evidence="3" type="ORF">D9O36_18470</name>
</gene>
<evidence type="ECO:0000259" key="2">
    <source>
        <dbReference type="Pfam" id="PF16344"/>
    </source>
</evidence>
<feature type="domain" description="FecR protein" evidence="1">
    <location>
        <begin position="174"/>
        <end position="269"/>
    </location>
</feature>
<protein>
    <submittedName>
        <fullName evidence="3">DUF4974 domain-containing protein</fullName>
    </submittedName>
</protein>
<dbReference type="AlphaFoldDB" id="A0A7X2ZWU0"/>
<dbReference type="EMBL" id="RCNR01000054">
    <property type="protein sequence ID" value="MUH37842.1"/>
    <property type="molecule type" value="Genomic_DNA"/>
</dbReference>
<evidence type="ECO:0000259" key="1">
    <source>
        <dbReference type="Pfam" id="PF04773"/>
    </source>
</evidence>
<dbReference type="PANTHER" id="PTHR30273:SF2">
    <property type="entry name" value="PROTEIN FECR"/>
    <property type="match status" value="1"/>
</dbReference>
<evidence type="ECO:0000313" key="4">
    <source>
        <dbReference type="Proteomes" id="UP000540519"/>
    </source>
</evidence>
<accession>A0A7X2ZWU0</accession>
<proteinExistence type="predicted"/>
<dbReference type="InterPro" id="IPR032508">
    <property type="entry name" value="FecR_C"/>
</dbReference>
<dbReference type="GO" id="GO:0016989">
    <property type="term" value="F:sigma factor antagonist activity"/>
    <property type="evidence" value="ECO:0007669"/>
    <property type="project" value="TreeGrafter"/>
</dbReference>